<keyword evidence="3" id="KW-1185">Reference proteome</keyword>
<dbReference type="PANTHER" id="PTHR30390:SF6">
    <property type="entry name" value="DNAA INITIATOR-ASSOCIATING PROTEIN DIAA"/>
    <property type="match status" value="1"/>
</dbReference>
<dbReference type="Proteomes" id="UP001596956">
    <property type="component" value="Unassembled WGS sequence"/>
</dbReference>
<dbReference type="SUPFAM" id="SSF53697">
    <property type="entry name" value="SIS domain"/>
    <property type="match status" value="1"/>
</dbReference>
<dbReference type="EMBL" id="JBHTHR010000073">
    <property type="protein sequence ID" value="MFD0800608.1"/>
    <property type="molecule type" value="Genomic_DNA"/>
</dbReference>
<evidence type="ECO:0000313" key="2">
    <source>
        <dbReference type="EMBL" id="MFD0800608.1"/>
    </source>
</evidence>
<dbReference type="InterPro" id="IPR001347">
    <property type="entry name" value="SIS_dom"/>
</dbReference>
<organism evidence="2 3">
    <name type="scientific">Streptomonospora algeriensis</name>
    <dbReference type="NCBI Taxonomy" id="995084"/>
    <lineage>
        <taxon>Bacteria</taxon>
        <taxon>Bacillati</taxon>
        <taxon>Actinomycetota</taxon>
        <taxon>Actinomycetes</taxon>
        <taxon>Streptosporangiales</taxon>
        <taxon>Nocardiopsidaceae</taxon>
        <taxon>Streptomonospora</taxon>
    </lineage>
</organism>
<dbReference type="PANTHER" id="PTHR30390">
    <property type="entry name" value="SEDOHEPTULOSE 7-PHOSPHATE ISOMERASE / DNAA INITIATOR-ASSOCIATING FACTOR FOR REPLICATION INITIATION"/>
    <property type="match status" value="1"/>
</dbReference>
<dbReference type="PROSITE" id="PS51464">
    <property type="entry name" value="SIS"/>
    <property type="match status" value="1"/>
</dbReference>
<accession>A0ABW3BD13</accession>
<dbReference type="CDD" id="cd05006">
    <property type="entry name" value="SIS_GmhA"/>
    <property type="match status" value="1"/>
</dbReference>
<gene>
    <name evidence="2" type="ORF">ACFQZU_04640</name>
</gene>
<dbReference type="Gene3D" id="3.40.50.10490">
    <property type="entry name" value="Glucose-6-phosphate isomerase like protein, domain 1"/>
    <property type="match status" value="1"/>
</dbReference>
<dbReference type="Pfam" id="PF13580">
    <property type="entry name" value="SIS_2"/>
    <property type="match status" value="1"/>
</dbReference>
<dbReference type="InterPro" id="IPR046348">
    <property type="entry name" value="SIS_dom_sf"/>
</dbReference>
<evidence type="ECO:0000259" key="1">
    <source>
        <dbReference type="PROSITE" id="PS51464"/>
    </source>
</evidence>
<dbReference type="InterPro" id="IPR050099">
    <property type="entry name" value="SIS_GmhA/DiaA_subfam"/>
</dbReference>
<protein>
    <submittedName>
        <fullName evidence="2">SIS domain-containing protein</fullName>
    </submittedName>
</protein>
<sequence length="246" mass="24919">MTASASGPSRSEAAEGALGLYPFLAAGGERDLASVMAEVRRSSAEKAEEIVELRCLLMAECGDRLAACAEAMAQHFAVGGRLFTFGNGGSSTDAAGLATAFLNPLRGRPLPALCLTGDSAVLTALSNDVSFEVVFARQIAALGRPGDIALGLSTSGGSANVGAGLEAAAQRGMLTVAMAGYSGGRLGELDCLDHLFAVPSASVHRIQEAQTTLYHVLWELVTRALEEISGPAAGTAAGTDGPGGRP</sequence>
<name>A0ABW3BD13_9ACTN</name>
<comment type="caution">
    <text evidence="2">The sequence shown here is derived from an EMBL/GenBank/DDBJ whole genome shotgun (WGS) entry which is preliminary data.</text>
</comment>
<proteinExistence type="predicted"/>
<reference evidence="3" key="1">
    <citation type="journal article" date="2019" name="Int. J. Syst. Evol. Microbiol.">
        <title>The Global Catalogue of Microorganisms (GCM) 10K type strain sequencing project: providing services to taxonomists for standard genome sequencing and annotation.</title>
        <authorList>
            <consortium name="The Broad Institute Genomics Platform"/>
            <consortium name="The Broad Institute Genome Sequencing Center for Infectious Disease"/>
            <person name="Wu L."/>
            <person name="Ma J."/>
        </authorList>
    </citation>
    <scope>NUCLEOTIDE SEQUENCE [LARGE SCALE GENOMIC DNA]</scope>
    <source>
        <strain evidence="3">CCUG 63369</strain>
    </source>
</reference>
<feature type="domain" description="SIS" evidence="1">
    <location>
        <begin position="72"/>
        <end position="231"/>
    </location>
</feature>
<evidence type="ECO:0000313" key="3">
    <source>
        <dbReference type="Proteomes" id="UP001596956"/>
    </source>
</evidence>
<dbReference type="InterPro" id="IPR035461">
    <property type="entry name" value="GmhA/DiaA"/>
</dbReference>